<evidence type="ECO:0000313" key="4">
    <source>
        <dbReference type="Proteomes" id="UP001597371"/>
    </source>
</evidence>
<dbReference type="InterPro" id="IPR006597">
    <property type="entry name" value="Sel1-like"/>
</dbReference>
<feature type="compositionally biased region" description="Low complexity" evidence="1">
    <location>
        <begin position="78"/>
        <end position="87"/>
    </location>
</feature>
<accession>A0ABW5CFY2</accession>
<evidence type="ECO:0000313" key="3">
    <source>
        <dbReference type="EMBL" id="MFD2236150.1"/>
    </source>
</evidence>
<feature type="compositionally biased region" description="Low complexity" evidence="1">
    <location>
        <begin position="878"/>
        <end position="893"/>
    </location>
</feature>
<comment type="caution">
    <text evidence="3">The sequence shown here is derived from an EMBL/GenBank/DDBJ whole genome shotgun (WGS) entry which is preliminary data.</text>
</comment>
<evidence type="ECO:0000259" key="2">
    <source>
        <dbReference type="Pfam" id="PF01471"/>
    </source>
</evidence>
<dbReference type="InterPro" id="IPR036365">
    <property type="entry name" value="PGBD-like_sf"/>
</dbReference>
<dbReference type="RefSeq" id="WP_209735911.1">
    <property type="nucleotide sequence ID" value="NZ_CP072611.1"/>
</dbReference>
<dbReference type="InterPro" id="IPR011990">
    <property type="entry name" value="TPR-like_helical_dom_sf"/>
</dbReference>
<gene>
    <name evidence="3" type="ORF">ACFSKQ_01575</name>
</gene>
<dbReference type="InterPro" id="IPR050767">
    <property type="entry name" value="Sel1_AlgK"/>
</dbReference>
<dbReference type="Gene3D" id="1.25.40.10">
    <property type="entry name" value="Tetratricopeptide repeat domain"/>
    <property type="match status" value="1"/>
</dbReference>
<keyword evidence="4" id="KW-1185">Reference proteome</keyword>
<dbReference type="Gene3D" id="1.10.101.10">
    <property type="entry name" value="PGBD-like superfamily/PGBD"/>
    <property type="match status" value="1"/>
</dbReference>
<dbReference type="Pfam" id="PF01471">
    <property type="entry name" value="PG_binding_1"/>
    <property type="match status" value="1"/>
</dbReference>
<organism evidence="3 4">
    <name type="scientific">Aureimonas populi</name>
    <dbReference type="NCBI Taxonomy" id="1701758"/>
    <lineage>
        <taxon>Bacteria</taxon>
        <taxon>Pseudomonadati</taxon>
        <taxon>Pseudomonadota</taxon>
        <taxon>Alphaproteobacteria</taxon>
        <taxon>Hyphomicrobiales</taxon>
        <taxon>Aurantimonadaceae</taxon>
        <taxon>Aureimonas</taxon>
    </lineage>
</organism>
<dbReference type="Proteomes" id="UP001597371">
    <property type="component" value="Unassembled WGS sequence"/>
</dbReference>
<dbReference type="PANTHER" id="PTHR11102:SF160">
    <property type="entry name" value="ERAD-ASSOCIATED E3 UBIQUITIN-PROTEIN LIGASE COMPONENT HRD3"/>
    <property type="match status" value="1"/>
</dbReference>
<dbReference type="Pfam" id="PF08238">
    <property type="entry name" value="Sel1"/>
    <property type="match status" value="4"/>
</dbReference>
<proteinExistence type="predicted"/>
<feature type="region of interest" description="Disordered" evidence="1">
    <location>
        <begin position="723"/>
        <end position="743"/>
    </location>
</feature>
<dbReference type="EMBL" id="JBHUIJ010000002">
    <property type="protein sequence ID" value="MFD2236150.1"/>
    <property type="molecule type" value="Genomic_DNA"/>
</dbReference>
<protein>
    <submittedName>
        <fullName evidence="3">Peptidoglycan-binding protein</fullName>
    </submittedName>
</protein>
<sequence>MSSLTRTLEDLEARLGRLSHVHPDTVEARGGSDVPETLSAVPETPGAPAAERLRKMIEQRIAASRSGLEASSGIAIDAAAPPQAPGAKKPRRRKASSPALDRRFGTIAGEVEQLQLQGQTLQLISGVAEELQVLKAEIRQTMSGRDEAGFEALRTSFEELRALVGSQGQGGPQAGEIASILDRLSAMQAESVDRDALDQLRGEIDRVSHLVGEMARQDTVAAVNKRWDEFEARLSKHVELDGAAKRDLNAELERLRLSVGALASEEQIRAVESRWVEFESRYLDTVRGETQEHFTRLLKDELDTLRERIDALGAVGGPDGARMDALSGRMDEALGRLSGRLEQIEEALVALPDIFGIERLEGRIRALGEGIEALAARVDDADLEHFVILEERLDEISEALVASATRGEAAFDMAPIERIEARVADLAARLEKQAAQDAPEGLAERVAELSARIEAMSAEPRMDAVEAHMRAFSARIETAIAQIEQPTGTNEAFEARLSALSDRLEEAAAARVDDEVVRSLEAQIGRLAEQLSQSLPLSGASEADPALGQRLAAIEERLEAGRADVMTAARAAADEAVRQMREDGARREGEHVLSLSEDLRSLEALCRQTDDRSIQVFEAVHATLLKIVERLTTIEKEMAGGGAAPQPAPAAAPVVAAPTRVSEPEPVLDTASVALDAPFVRASAPADEAPGEARGLRAAIARHFGGRGTASAAPNPADRLRADKAQAGDAEAPARAELADTPSIDAADSIFSREANRPLEPGSGAPDIASLLERVRQQQSGKGDAEPVAKADFIAAARKAALAAAAEAETLSSAPGEEGPAPKGTGRHRKPILMAVGAVLLALMAMPLGRSFLEERVAQAPADDIVVSAVPSLPQPAEPATSEPASASETQSSVVSATQPEPVPQAEPAAPPVAEAPAVLPASAPEEGASGSATPAVELAEERLDPAAQTQPANAEAATAEAPGAPDASLLLAALEKLPGSARGDLPAAPSAIGTTPLVAAAEGGDPRAIFEIGLRLLEGRTGTPRPAEALDWFAHSAALGFAPAQYSLGTLFEKGNGVDRNATAARDWYTLAAEAGNVRAMHNLAVLYATGIDGRSEPETAARWFVEAAERGMRDSQYNLGILHARGAGVAQDLGQSYKWFQIVGRAGDADALAKAQEVAKALNGEELAALDEEIAAWTPTERVEAANAVDIPSEWAGEPQTTASVDMTRAIRNVQAILAKLGYDAGVPDGIVGERTTQAVRAFQKDNGMPESGEIDEALIRELLERNV</sequence>
<dbReference type="InterPro" id="IPR002477">
    <property type="entry name" value="Peptidoglycan-bd-like"/>
</dbReference>
<reference evidence="4" key="1">
    <citation type="journal article" date="2019" name="Int. J. Syst. Evol. Microbiol.">
        <title>The Global Catalogue of Microorganisms (GCM) 10K type strain sequencing project: providing services to taxonomists for standard genome sequencing and annotation.</title>
        <authorList>
            <consortium name="The Broad Institute Genomics Platform"/>
            <consortium name="The Broad Institute Genome Sequencing Center for Infectious Disease"/>
            <person name="Wu L."/>
            <person name="Ma J."/>
        </authorList>
    </citation>
    <scope>NUCLEOTIDE SEQUENCE [LARGE SCALE GENOMIC DNA]</scope>
    <source>
        <strain evidence="4">ZS-35-S2</strain>
    </source>
</reference>
<dbReference type="SUPFAM" id="SSF81901">
    <property type="entry name" value="HCP-like"/>
    <property type="match status" value="1"/>
</dbReference>
<name>A0ABW5CFY2_9HYPH</name>
<feature type="compositionally biased region" description="Pro residues" evidence="1">
    <location>
        <begin position="901"/>
        <end position="911"/>
    </location>
</feature>
<feature type="region of interest" description="Disordered" evidence="1">
    <location>
        <begin position="22"/>
        <end position="44"/>
    </location>
</feature>
<feature type="domain" description="Peptidoglycan binding-like" evidence="2">
    <location>
        <begin position="1212"/>
        <end position="1263"/>
    </location>
</feature>
<feature type="region of interest" description="Disordered" evidence="1">
    <location>
        <begin position="73"/>
        <end position="99"/>
    </location>
</feature>
<dbReference type="SUPFAM" id="SSF47090">
    <property type="entry name" value="PGBD-like"/>
    <property type="match status" value="1"/>
</dbReference>
<feature type="compositionally biased region" description="Basic and acidic residues" evidence="1">
    <location>
        <begin position="723"/>
        <end position="738"/>
    </location>
</feature>
<dbReference type="PANTHER" id="PTHR11102">
    <property type="entry name" value="SEL-1-LIKE PROTEIN"/>
    <property type="match status" value="1"/>
</dbReference>
<feature type="region of interest" description="Disordered" evidence="1">
    <location>
        <begin position="808"/>
        <end position="828"/>
    </location>
</feature>
<dbReference type="InterPro" id="IPR036366">
    <property type="entry name" value="PGBDSf"/>
</dbReference>
<feature type="region of interest" description="Disordered" evidence="1">
    <location>
        <begin position="873"/>
        <end position="911"/>
    </location>
</feature>
<dbReference type="SMART" id="SM00671">
    <property type="entry name" value="SEL1"/>
    <property type="match status" value="4"/>
</dbReference>
<evidence type="ECO:0000256" key="1">
    <source>
        <dbReference type="SAM" id="MobiDB-lite"/>
    </source>
</evidence>